<name>A0ABW3TRG8_9MICO</name>
<dbReference type="Pfam" id="PF12728">
    <property type="entry name" value="HTH_17"/>
    <property type="match status" value="1"/>
</dbReference>
<sequence>MFHDTTEIIEHARRDQYELTLADVASLAAKSERTVRRWAATGLHGRGVLPAVETVSGLRFRASDVREYLRARPVEPQEAAATSKTSTAVARVVAAAPRLTDEQREQLAAILGGAR</sequence>
<proteinExistence type="predicted"/>
<organism evidence="2 3">
    <name type="scientific">Leucobacter albus</name>
    <dbReference type="NCBI Taxonomy" id="272210"/>
    <lineage>
        <taxon>Bacteria</taxon>
        <taxon>Bacillati</taxon>
        <taxon>Actinomycetota</taxon>
        <taxon>Actinomycetes</taxon>
        <taxon>Micrococcales</taxon>
        <taxon>Microbacteriaceae</taxon>
        <taxon>Leucobacter</taxon>
    </lineage>
</organism>
<comment type="caution">
    <text evidence="2">The sequence shown here is derived from an EMBL/GenBank/DDBJ whole genome shotgun (WGS) entry which is preliminary data.</text>
</comment>
<dbReference type="RefSeq" id="WP_343961821.1">
    <property type="nucleotide sequence ID" value="NZ_BAAAKZ010000013.1"/>
</dbReference>
<evidence type="ECO:0000313" key="2">
    <source>
        <dbReference type="EMBL" id="MFD1202002.1"/>
    </source>
</evidence>
<evidence type="ECO:0000313" key="3">
    <source>
        <dbReference type="Proteomes" id="UP001597181"/>
    </source>
</evidence>
<dbReference type="EMBL" id="JBHTLY010000003">
    <property type="protein sequence ID" value="MFD1202002.1"/>
    <property type="molecule type" value="Genomic_DNA"/>
</dbReference>
<evidence type="ECO:0000259" key="1">
    <source>
        <dbReference type="Pfam" id="PF12728"/>
    </source>
</evidence>
<feature type="domain" description="Helix-turn-helix" evidence="1">
    <location>
        <begin position="19"/>
        <end position="72"/>
    </location>
</feature>
<gene>
    <name evidence="2" type="ORF">ACFQ3U_08865</name>
</gene>
<accession>A0ABW3TRG8</accession>
<keyword evidence="3" id="KW-1185">Reference proteome</keyword>
<dbReference type="InterPro" id="IPR041657">
    <property type="entry name" value="HTH_17"/>
</dbReference>
<reference evidence="3" key="1">
    <citation type="journal article" date="2019" name="Int. J. Syst. Evol. Microbiol.">
        <title>The Global Catalogue of Microorganisms (GCM) 10K type strain sequencing project: providing services to taxonomists for standard genome sequencing and annotation.</title>
        <authorList>
            <consortium name="The Broad Institute Genomics Platform"/>
            <consortium name="The Broad Institute Genome Sequencing Center for Infectious Disease"/>
            <person name="Wu L."/>
            <person name="Ma J."/>
        </authorList>
    </citation>
    <scope>NUCLEOTIDE SEQUENCE [LARGE SCALE GENOMIC DNA]</scope>
    <source>
        <strain evidence="3">CCUG 50213</strain>
    </source>
</reference>
<protein>
    <submittedName>
        <fullName evidence="2">Helix-turn-helix domain-containing protein</fullName>
    </submittedName>
</protein>
<dbReference type="Proteomes" id="UP001597181">
    <property type="component" value="Unassembled WGS sequence"/>
</dbReference>